<dbReference type="SUPFAM" id="SSF53335">
    <property type="entry name" value="S-adenosyl-L-methionine-dependent methyltransferases"/>
    <property type="match status" value="1"/>
</dbReference>
<evidence type="ECO:0000256" key="2">
    <source>
        <dbReference type="ARBA" id="ARBA00029460"/>
    </source>
</evidence>
<dbReference type="Gene3D" id="3.10.290.10">
    <property type="entry name" value="RNA-binding S4 domain"/>
    <property type="match status" value="1"/>
</dbReference>
<reference evidence="5" key="1">
    <citation type="submission" date="2022-08" db="EMBL/GenBank/DDBJ databases">
        <title>Complete genome sequence of Mycoplasma molare type strain H 542.</title>
        <authorList>
            <person name="Spergser J."/>
        </authorList>
    </citation>
    <scope>NUCLEOTIDE SEQUENCE</scope>
    <source>
        <strain evidence="5">H 542</strain>
    </source>
</reference>
<dbReference type="RefSeq" id="WP_027123565.1">
    <property type="nucleotide sequence ID" value="NZ_CP103423.1"/>
</dbReference>
<dbReference type="PANTHER" id="PTHR32319">
    <property type="entry name" value="BACTERIAL HEMOLYSIN-LIKE PROTEIN"/>
    <property type="match status" value="1"/>
</dbReference>
<keyword evidence="5" id="KW-0808">Transferase</keyword>
<dbReference type="Gene3D" id="3.40.50.150">
    <property type="entry name" value="Vaccinia Virus protein VP39"/>
    <property type="match status" value="1"/>
</dbReference>
<keyword evidence="5" id="KW-0489">Methyltransferase</keyword>
<gene>
    <name evidence="5" type="ORF">NX772_02205</name>
</gene>
<dbReference type="InterPro" id="IPR004538">
    <property type="entry name" value="Hemolysin_A/TlyA"/>
</dbReference>
<dbReference type="InterPro" id="IPR029063">
    <property type="entry name" value="SAM-dependent_MTases_sf"/>
</dbReference>
<keyword evidence="1 3" id="KW-0694">RNA-binding</keyword>
<keyword evidence="6" id="KW-1185">Reference proteome</keyword>
<feature type="domain" description="Ribosomal RNA methyltransferase FtsJ" evidence="4">
    <location>
        <begin position="56"/>
        <end position="234"/>
    </location>
</feature>
<protein>
    <submittedName>
        <fullName evidence="5">TlyA family RNA methyltransferase</fullName>
    </submittedName>
</protein>
<dbReference type="InterPro" id="IPR047048">
    <property type="entry name" value="TlyA"/>
</dbReference>
<comment type="similarity">
    <text evidence="2">Belongs to the TlyA family.</text>
</comment>
<evidence type="ECO:0000259" key="4">
    <source>
        <dbReference type="Pfam" id="PF01728"/>
    </source>
</evidence>
<dbReference type="GO" id="GO:0008168">
    <property type="term" value="F:methyltransferase activity"/>
    <property type="evidence" value="ECO:0007669"/>
    <property type="project" value="UniProtKB-KW"/>
</dbReference>
<proteinExistence type="inferred from homology"/>
<evidence type="ECO:0000256" key="1">
    <source>
        <dbReference type="ARBA" id="ARBA00022884"/>
    </source>
</evidence>
<organism evidence="5 6">
    <name type="scientific">Mesomycoplasma molare</name>
    <dbReference type="NCBI Taxonomy" id="171288"/>
    <lineage>
        <taxon>Bacteria</taxon>
        <taxon>Bacillati</taxon>
        <taxon>Mycoplasmatota</taxon>
        <taxon>Mycoplasmoidales</taxon>
        <taxon>Metamycoplasmataceae</taxon>
        <taxon>Mesomycoplasma</taxon>
    </lineage>
</organism>
<dbReference type="Pfam" id="PF01728">
    <property type="entry name" value="FtsJ"/>
    <property type="match status" value="1"/>
</dbReference>
<name>A0ABY5TTA9_9BACT</name>
<dbReference type="Proteomes" id="UP001058364">
    <property type="component" value="Chromosome"/>
</dbReference>
<dbReference type="CDD" id="cd02440">
    <property type="entry name" value="AdoMet_MTases"/>
    <property type="match status" value="1"/>
</dbReference>
<dbReference type="PANTHER" id="PTHR32319:SF0">
    <property type="entry name" value="BACTERIAL HEMOLYSIN-LIKE PROTEIN"/>
    <property type="match status" value="1"/>
</dbReference>
<evidence type="ECO:0000313" key="6">
    <source>
        <dbReference type="Proteomes" id="UP001058364"/>
    </source>
</evidence>
<evidence type="ECO:0000313" key="5">
    <source>
        <dbReference type="EMBL" id="UWD33902.1"/>
    </source>
</evidence>
<dbReference type="EMBL" id="CP103423">
    <property type="protein sequence ID" value="UWD33902.1"/>
    <property type="molecule type" value="Genomic_DNA"/>
</dbReference>
<dbReference type="CDD" id="cd00165">
    <property type="entry name" value="S4"/>
    <property type="match status" value="1"/>
</dbReference>
<accession>A0ABY5TTA9</accession>
<dbReference type="PROSITE" id="PS50889">
    <property type="entry name" value="S4"/>
    <property type="match status" value="1"/>
</dbReference>
<dbReference type="InterPro" id="IPR036986">
    <property type="entry name" value="S4_RNA-bd_sf"/>
</dbReference>
<dbReference type="InterPro" id="IPR002877">
    <property type="entry name" value="RNA_MeTrfase_FtsJ_dom"/>
</dbReference>
<dbReference type="GO" id="GO:0032259">
    <property type="term" value="P:methylation"/>
    <property type="evidence" value="ECO:0007669"/>
    <property type="project" value="UniProtKB-KW"/>
</dbReference>
<evidence type="ECO:0000256" key="3">
    <source>
        <dbReference type="PROSITE-ProRule" id="PRU00182"/>
    </source>
</evidence>
<dbReference type="SUPFAM" id="SSF55174">
    <property type="entry name" value="Alpha-L RNA-binding motif"/>
    <property type="match status" value="1"/>
</dbReference>
<dbReference type="NCBIfam" id="TIGR00478">
    <property type="entry name" value="tly"/>
    <property type="match status" value="1"/>
</dbReference>
<sequence>MKKKLIDILKEKNIANAESLIRTSKVIVNGEIITTPGFIVNELQSKIEVKNNEKEWVSRGAFKLIEAIKKFNLDFTDKIVLDIGSSTGGFTEVSLKYGAKKVFALDSGTNQLDYKLRINPKVEVYEKTNLKNINFSLFNEYIDIVVCDVSFISLKEVFKVINFVIHDDSKLMLLIKPQFEASRKYVKEGGFVEEKYHDFLINRVKEYGIEHGFKMTKIDRSPILGNKSKNIEYISLFEKVKND</sequence>